<comment type="caution">
    <text evidence="2">The sequence shown here is derived from an EMBL/GenBank/DDBJ whole genome shotgun (WGS) entry which is preliminary data.</text>
</comment>
<dbReference type="SUPFAM" id="SSF53756">
    <property type="entry name" value="UDP-Glycosyltransferase/glycogen phosphorylase"/>
    <property type="match status" value="1"/>
</dbReference>
<name>A0A8J7JJQ9_9BACT</name>
<dbReference type="RefSeq" id="WP_199382017.1">
    <property type="nucleotide sequence ID" value="NZ_JAEMHM010000001.1"/>
</dbReference>
<evidence type="ECO:0000259" key="1">
    <source>
        <dbReference type="Pfam" id="PF00534"/>
    </source>
</evidence>
<sequence>MNNKYIFLQNIFTPYRISLFDDLHKKGFDFAVYYMRASEADRNWKIELEKIRHPYYLDRGFYRMVGRFHVHFNPRLILKLLRTKESEIILGGSWNDLNVLTLVLLKRLGLLKNRLHFWSEANYLTIGARNDNRYKAAMRRVVFDSAEGALIIPGKMSEITFAKWKTAPKTFIRFPNTIEEEKFTISEMELLRREENDLPVLLMPVRLQEQVKGIMNFLASICDENVKKCRILIAGDGPDKGAIARYVRDHGIEDHVTLLGHCDTEKMVSLYRSANVFVLPSFSDPSPLTLVEALIMKLPVLVSRRCGNHFEAVLDGANGYLFDPAEQDSVRKAFDALLSRAVQWRNMGEISSGLYRDNFSRQAVIDGFVQCLTRFTEAAS</sequence>
<keyword evidence="3" id="KW-1185">Reference proteome</keyword>
<reference evidence="2" key="1">
    <citation type="submission" date="2020-12" db="EMBL/GenBank/DDBJ databases">
        <title>Geomonas sp. Red875, isolated from river sediment.</title>
        <authorList>
            <person name="Xu Z."/>
            <person name="Zhang Z."/>
            <person name="Masuda Y."/>
            <person name="Itoh H."/>
            <person name="Senoo K."/>
        </authorList>
    </citation>
    <scope>NUCLEOTIDE SEQUENCE</scope>
    <source>
        <strain evidence="2">Red875</strain>
    </source>
</reference>
<evidence type="ECO:0000313" key="2">
    <source>
        <dbReference type="EMBL" id="MBJ6723170.1"/>
    </source>
</evidence>
<dbReference type="EMBL" id="JAEMHM010000001">
    <property type="protein sequence ID" value="MBJ6723170.1"/>
    <property type="molecule type" value="Genomic_DNA"/>
</dbReference>
<dbReference type="CDD" id="cd03801">
    <property type="entry name" value="GT4_PimA-like"/>
    <property type="match status" value="1"/>
</dbReference>
<dbReference type="InterPro" id="IPR001296">
    <property type="entry name" value="Glyco_trans_1"/>
</dbReference>
<dbReference type="PANTHER" id="PTHR12526:SF637">
    <property type="entry name" value="GLYCOSYLTRANSFERASE EPSF-RELATED"/>
    <property type="match status" value="1"/>
</dbReference>
<gene>
    <name evidence="2" type="ORF">JFN93_00485</name>
</gene>
<dbReference type="PANTHER" id="PTHR12526">
    <property type="entry name" value="GLYCOSYLTRANSFERASE"/>
    <property type="match status" value="1"/>
</dbReference>
<evidence type="ECO:0000313" key="3">
    <source>
        <dbReference type="Proteomes" id="UP000636888"/>
    </source>
</evidence>
<proteinExistence type="predicted"/>
<organism evidence="2 3">
    <name type="scientific">Geomesophilobacter sediminis</name>
    <dbReference type="NCBI Taxonomy" id="2798584"/>
    <lineage>
        <taxon>Bacteria</taxon>
        <taxon>Pseudomonadati</taxon>
        <taxon>Thermodesulfobacteriota</taxon>
        <taxon>Desulfuromonadia</taxon>
        <taxon>Geobacterales</taxon>
        <taxon>Geobacteraceae</taxon>
        <taxon>Geomesophilobacter</taxon>
    </lineage>
</organism>
<dbReference type="Pfam" id="PF00534">
    <property type="entry name" value="Glycos_transf_1"/>
    <property type="match status" value="1"/>
</dbReference>
<dbReference type="Proteomes" id="UP000636888">
    <property type="component" value="Unassembled WGS sequence"/>
</dbReference>
<protein>
    <submittedName>
        <fullName evidence="2">Glycosyltransferase family 4 protein</fullName>
    </submittedName>
</protein>
<dbReference type="GO" id="GO:0016757">
    <property type="term" value="F:glycosyltransferase activity"/>
    <property type="evidence" value="ECO:0007669"/>
    <property type="project" value="InterPro"/>
</dbReference>
<dbReference type="AlphaFoldDB" id="A0A8J7JJQ9"/>
<accession>A0A8J7JJQ9</accession>
<feature type="domain" description="Glycosyl transferase family 1" evidence="1">
    <location>
        <begin position="196"/>
        <end position="341"/>
    </location>
</feature>
<dbReference type="Gene3D" id="3.40.50.2000">
    <property type="entry name" value="Glycogen Phosphorylase B"/>
    <property type="match status" value="2"/>
</dbReference>